<dbReference type="PANTHER" id="PTHR37292:SF2">
    <property type="entry name" value="DUF262 DOMAIN-CONTAINING PROTEIN"/>
    <property type="match status" value="1"/>
</dbReference>
<sequence>MYHPGGTIEKAVGEIAKNSYVLPAIQREFVWRPEQIERLFDSLMQGYPFGAFLFWKVLPETATEFQFYDFVRDYNEFKGIHSPKIEVQKGLGVTAVLDGQQRLTALNIGLRGSMRLKLKGKHKKNPEAYPIRYLYINLLHDGTETENGIFYEFKFLEPKTANDDGDKCWFRVGKILDFSSMAAIPDLVEEEYDFDKEQRKAARKTLNRLFEVIRSNPTVAYYEEGSQELNRVLNIFIRLNSGGTILSYSDLLLSIAVAQWTELDAREEIHSLVDTLNDIGSGFNFSHDFVLKAGLMLSDIASVGFKVDNFSKKNMALLQDNWPAIRSALTRTVQLASSLGLSGANLRAESSLLPIAYYMFKNSSPDGFEIKGKYKDQRAAIRDWLFRSLLKPSGIWGSGLDTLLTALRDVLRKADEGVFPANELAGVMSKRGKQLSFSEDELYELLDMGYGDKRTFLLLSMLFPHVDLNNQFHVDHVFPISRFTSSKLGKAGFSEETQTEMREWANTIANLQLLEGQLNKEKNAALPSDWLRDNFGNEKARVNYGDLHDLGDVPEDLGGFLTFAKARYENLFKRLEAQLK</sequence>
<dbReference type="GeneID" id="31848600"/>
<dbReference type="RefSeq" id="WP_024099601.1">
    <property type="nucleotide sequence ID" value="NZ_CP010730.1"/>
</dbReference>
<organism evidence="3 4">
    <name type="scientific">Phaeobacter inhibens</name>
    <dbReference type="NCBI Taxonomy" id="221822"/>
    <lineage>
        <taxon>Bacteria</taxon>
        <taxon>Pseudomonadati</taxon>
        <taxon>Pseudomonadota</taxon>
        <taxon>Alphaproteobacteria</taxon>
        <taxon>Rhodobacterales</taxon>
        <taxon>Roseobacteraceae</taxon>
        <taxon>Phaeobacter</taxon>
    </lineage>
</organism>
<gene>
    <name evidence="3" type="ORF">PhaeoP88_04524</name>
</gene>
<reference evidence="3 4" key="1">
    <citation type="journal article" date="2017" name="Front. Microbiol.">
        <title>Phaeobacter piscinae sp. nov., a species of the Roseobacter group and potential aquaculture probiont.</title>
        <authorList>
            <person name="Sonnenschein E.C."/>
            <person name="Phippen C.B.W."/>
            <person name="Nielsen K.F."/>
            <person name="Mateiu R.V."/>
            <person name="Melchiorsen J."/>
            <person name="Gram L."/>
            <person name="Overmann J."/>
            <person name="Freese H.M."/>
        </authorList>
    </citation>
    <scope>NUCLEOTIDE SEQUENCE [LARGE SCALE GENOMIC DNA]</scope>
    <source>
        <strain evidence="3 4">P88</strain>
        <plasmid evidence="3">pP88_e</plasmid>
    </source>
</reference>
<dbReference type="EMBL" id="CP010730">
    <property type="protein sequence ID" value="AUR01836.1"/>
    <property type="molecule type" value="Genomic_DNA"/>
</dbReference>
<dbReference type="Pfam" id="PF03235">
    <property type="entry name" value="GmrSD_N"/>
    <property type="match status" value="1"/>
</dbReference>
<evidence type="ECO:0000313" key="3">
    <source>
        <dbReference type="EMBL" id="AUR01836.1"/>
    </source>
</evidence>
<dbReference type="Proteomes" id="UP000236447">
    <property type="component" value="Plasmid pP88_e"/>
</dbReference>
<evidence type="ECO:0008006" key="5">
    <source>
        <dbReference type="Google" id="ProtNLM"/>
    </source>
</evidence>
<evidence type="ECO:0000313" key="4">
    <source>
        <dbReference type="Proteomes" id="UP000236447"/>
    </source>
</evidence>
<accession>A0A2I7KGY0</accession>
<dbReference type="PANTHER" id="PTHR37292">
    <property type="entry name" value="VNG6097C"/>
    <property type="match status" value="1"/>
</dbReference>
<dbReference type="AlphaFoldDB" id="A0A2I7KGY0"/>
<protein>
    <recommendedName>
        <fullName evidence="5">DUF262 domain-containing protein</fullName>
    </recommendedName>
</protein>
<geneLocation type="plasmid" evidence="4">
    <name>pp88_e</name>
</geneLocation>
<dbReference type="Pfam" id="PF07510">
    <property type="entry name" value="GmrSD_C"/>
    <property type="match status" value="1"/>
</dbReference>
<name>A0A2I7KGY0_9RHOB</name>
<dbReference type="InterPro" id="IPR004919">
    <property type="entry name" value="GmrSD_N"/>
</dbReference>
<dbReference type="InterPro" id="IPR011089">
    <property type="entry name" value="GmrSD_C"/>
</dbReference>
<proteinExistence type="predicted"/>
<evidence type="ECO:0000259" key="1">
    <source>
        <dbReference type="Pfam" id="PF03235"/>
    </source>
</evidence>
<keyword evidence="3" id="KW-0614">Plasmid</keyword>
<evidence type="ECO:0000259" key="2">
    <source>
        <dbReference type="Pfam" id="PF07510"/>
    </source>
</evidence>
<reference evidence="3 4" key="2">
    <citation type="journal article" date="2017" name="Genome Biol. Evol.">
        <title>Trajectories and Drivers of Genome Evolution in Surface-Associated Marine Phaeobacter.</title>
        <authorList>
            <person name="Freese H.M."/>
            <person name="Sikorski J."/>
            <person name="Bunk B."/>
            <person name="Scheuner C."/>
            <person name="Meier-Kolthoff J.P."/>
            <person name="Sproer C."/>
            <person name="Gram L."/>
            <person name="Overmann J."/>
        </authorList>
    </citation>
    <scope>NUCLEOTIDE SEQUENCE [LARGE SCALE GENOMIC DNA]</scope>
    <source>
        <strain evidence="3 4">P88</strain>
        <plasmid evidence="3">pP88_e</plasmid>
    </source>
</reference>
<feature type="domain" description="GmrSD restriction endonucleases N-terminal" evidence="1">
    <location>
        <begin position="10"/>
        <end position="254"/>
    </location>
</feature>
<feature type="domain" description="GmrSD restriction endonucleases C-terminal" evidence="2">
    <location>
        <begin position="469"/>
        <end position="523"/>
    </location>
</feature>